<protein>
    <submittedName>
        <fullName evidence="3">Universal stress protein</fullName>
    </submittedName>
</protein>
<dbReference type="PANTHER" id="PTHR46268">
    <property type="entry name" value="STRESS RESPONSE PROTEIN NHAX"/>
    <property type="match status" value="1"/>
</dbReference>
<accession>A0A9X1JWS3</accession>
<proteinExistence type="inferred from homology"/>
<dbReference type="AlphaFoldDB" id="A0A9X1JWS3"/>
<name>A0A9X1JWS3_9RHOB</name>
<dbReference type="Pfam" id="PF00582">
    <property type="entry name" value="Usp"/>
    <property type="match status" value="1"/>
</dbReference>
<organism evidence="3 4">
    <name type="scientific">Roseobacter insulae</name>
    <dbReference type="NCBI Taxonomy" id="2859783"/>
    <lineage>
        <taxon>Bacteria</taxon>
        <taxon>Pseudomonadati</taxon>
        <taxon>Pseudomonadota</taxon>
        <taxon>Alphaproteobacteria</taxon>
        <taxon>Rhodobacterales</taxon>
        <taxon>Roseobacteraceae</taxon>
        <taxon>Roseobacter</taxon>
    </lineage>
</organism>
<evidence type="ECO:0000259" key="2">
    <source>
        <dbReference type="Pfam" id="PF00582"/>
    </source>
</evidence>
<dbReference type="CDD" id="cd00293">
    <property type="entry name" value="USP-like"/>
    <property type="match status" value="1"/>
</dbReference>
<gene>
    <name evidence="3" type="ORF">KX928_00210</name>
</gene>
<dbReference type="InterPro" id="IPR006016">
    <property type="entry name" value="UspA"/>
</dbReference>
<evidence type="ECO:0000313" key="4">
    <source>
        <dbReference type="Proteomes" id="UP001138661"/>
    </source>
</evidence>
<evidence type="ECO:0000256" key="1">
    <source>
        <dbReference type="ARBA" id="ARBA00008791"/>
    </source>
</evidence>
<dbReference type="RefSeq" id="WP_219497638.1">
    <property type="nucleotide sequence ID" value="NZ_JAHXDN010000001.1"/>
</dbReference>
<dbReference type="EMBL" id="JAHXDN010000001">
    <property type="protein sequence ID" value="MBW4706201.1"/>
    <property type="molecule type" value="Genomic_DNA"/>
</dbReference>
<comment type="caution">
    <text evidence="3">The sequence shown here is derived from an EMBL/GenBank/DDBJ whole genome shotgun (WGS) entry which is preliminary data.</text>
</comment>
<dbReference type="PANTHER" id="PTHR46268:SF6">
    <property type="entry name" value="UNIVERSAL STRESS PROTEIN UP12"/>
    <property type="match status" value="1"/>
</dbReference>
<dbReference type="Proteomes" id="UP001138661">
    <property type="component" value="Unassembled WGS sequence"/>
</dbReference>
<sequence length="175" mass="18680">MINKILLAHDGSHHARRAMDVAAEIAVKFAAELSIVHVLMHGRPAKELVRMAEIEHMVEYVHKKSLPHEAYSVGSAYDALNVNASGNRSIRVISALGDHLVTLAKNRCAELGATVGQTSVRSGDYGDEILDAATDFGSDMIVIGSRGLGVVGRTVLGSVSQKIVHHASQLVVVVK</sequence>
<keyword evidence="4" id="KW-1185">Reference proteome</keyword>
<evidence type="ECO:0000313" key="3">
    <source>
        <dbReference type="EMBL" id="MBW4706201.1"/>
    </source>
</evidence>
<reference evidence="3" key="1">
    <citation type="submission" date="2021-07" db="EMBL/GenBank/DDBJ databases">
        <title>Roseobacter insulae sp. nov., isolated from a tidal flat.</title>
        <authorList>
            <person name="Park S."/>
            <person name="Yoon J.-H."/>
        </authorList>
    </citation>
    <scope>NUCLEOTIDE SEQUENCE</scope>
    <source>
        <strain evidence="3">YSTF-M11</strain>
    </source>
</reference>
<feature type="domain" description="UspA" evidence="2">
    <location>
        <begin position="1"/>
        <end position="175"/>
    </location>
</feature>
<comment type="similarity">
    <text evidence="1">Belongs to the universal stress protein A family.</text>
</comment>